<evidence type="ECO:0000256" key="6">
    <source>
        <dbReference type="HAMAP-Rule" id="MF_00054"/>
    </source>
</evidence>
<dbReference type="GO" id="GO:0005525">
    <property type="term" value="F:GTP binding"/>
    <property type="evidence" value="ECO:0007669"/>
    <property type="project" value="UniProtKB-UniRule"/>
</dbReference>
<dbReference type="NCBIfam" id="TIGR00484">
    <property type="entry name" value="EF-G"/>
    <property type="match status" value="1"/>
</dbReference>
<dbReference type="FunFam" id="3.40.50.300:FF:000029">
    <property type="entry name" value="Elongation factor G"/>
    <property type="match status" value="1"/>
</dbReference>
<keyword evidence="4 6" id="KW-0648">Protein biosynthesis</keyword>
<evidence type="ECO:0000256" key="2">
    <source>
        <dbReference type="ARBA" id="ARBA00022741"/>
    </source>
</evidence>
<evidence type="ECO:0000259" key="8">
    <source>
        <dbReference type="PROSITE" id="PS51722"/>
    </source>
</evidence>
<dbReference type="Pfam" id="PF22042">
    <property type="entry name" value="EF-G_D2"/>
    <property type="match status" value="1"/>
</dbReference>
<dbReference type="SUPFAM" id="SSF52540">
    <property type="entry name" value="P-loop containing nucleoside triphosphate hydrolases"/>
    <property type="match status" value="1"/>
</dbReference>
<dbReference type="InterPro" id="IPR005225">
    <property type="entry name" value="Small_GTP-bd"/>
</dbReference>
<dbReference type="Pfam" id="PF00009">
    <property type="entry name" value="GTP_EFTU"/>
    <property type="match status" value="1"/>
</dbReference>
<dbReference type="NCBIfam" id="TIGR00231">
    <property type="entry name" value="small_GTP"/>
    <property type="match status" value="1"/>
</dbReference>
<dbReference type="InterPro" id="IPR020568">
    <property type="entry name" value="Ribosomal_Su5_D2-typ_SF"/>
</dbReference>
<dbReference type="InterPro" id="IPR009000">
    <property type="entry name" value="Transl_B-barrel_sf"/>
</dbReference>
<dbReference type="Gene3D" id="3.30.230.10">
    <property type="match status" value="1"/>
</dbReference>
<evidence type="ECO:0000256" key="5">
    <source>
        <dbReference type="ARBA" id="ARBA00023134"/>
    </source>
</evidence>
<dbReference type="FunFam" id="3.30.70.870:FF:000001">
    <property type="entry name" value="Elongation factor G"/>
    <property type="match status" value="1"/>
</dbReference>
<evidence type="ECO:0000313" key="9">
    <source>
        <dbReference type="EMBL" id="PIV64164.1"/>
    </source>
</evidence>
<dbReference type="GO" id="GO:0032790">
    <property type="term" value="P:ribosome disassembly"/>
    <property type="evidence" value="ECO:0007669"/>
    <property type="project" value="TreeGrafter"/>
</dbReference>
<dbReference type="NCBIfam" id="NF009381">
    <property type="entry name" value="PRK12740.1-5"/>
    <property type="match status" value="1"/>
</dbReference>
<dbReference type="SMART" id="SM00838">
    <property type="entry name" value="EFG_C"/>
    <property type="match status" value="1"/>
</dbReference>
<dbReference type="PANTHER" id="PTHR43261:SF1">
    <property type="entry name" value="RIBOSOME-RELEASING FACTOR 2, MITOCHONDRIAL"/>
    <property type="match status" value="1"/>
</dbReference>
<protein>
    <recommendedName>
        <fullName evidence="6 7">Elongation factor G</fullName>
        <shortName evidence="6">EF-G</shortName>
    </recommendedName>
</protein>
<dbReference type="PROSITE" id="PS51722">
    <property type="entry name" value="G_TR_2"/>
    <property type="match status" value="1"/>
</dbReference>
<dbReference type="InterPro" id="IPR004540">
    <property type="entry name" value="Transl_elong_EFG/EF2"/>
</dbReference>
<keyword evidence="6" id="KW-0963">Cytoplasm</keyword>
<dbReference type="InterPro" id="IPR027417">
    <property type="entry name" value="P-loop_NTPase"/>
</dbReference>
<dbReference type="CDD" id="cd01434">
    <property type="entry name" value="EFG_mtEFG1_IV"/>
    <property type="match status" value="1"/>
</dbReference>
<dbReference type="CDD" id="cd01886">
    <property type="entry name" value="EF-G"/>
    <property type="match status" value="1"/>
</dbReference>
<dbReference type="InterPro" id="IPR035649">
    <property type="entry name" value="EFG_V"/>
</dbReference>
<dbReference type="GO" id="GO:0003924">
    <property type="term" value="F:GTPase activity"/>
    <property type="evidence" value="ECO:0007669"/>
    <property type="project" value="InterPro"/>
</dbReference>
<dbReference type="InterPro" id="IPR009022">
    <property type="entry name" value="EFG_III"/>
</dbReference>
<dbReference type="Gene3D" id="3.40.50.300">
    <property type="entry name" value="P-loop containing nucleotide triphosphate hydrolases"/>
    <property type="match status" value="1"/>
</dbReference>
<dbReference type="CDD" id="cd04088">
    <property type="entry name" value="EFG_mtEFG_II"/>
    <property type="match status" value="1"/>
</dbReference>
<keyword evidence="5 6" id="KW-0342">GTP-binding</keyword>
<dbReference type="GO" id="GO:0003746">
    <property type="term" value="F:translation elongation factor activity"/>
    <property type="evidence" value="ECO:0007669"/>
    <property type="project" value="UniProtKB-UniRule"/>
</dbReference>
<evidence type="ECO:0000256" key="7">
    <source>
        <dbReference type="NCBIfam" id="TIGR00484"/>
    </source>
</evidence>
<dbReference type="CDD" id="cd16262">
    <property type="entry name" value="EFG_III"/>
    <property type="match status" value="1"/>
</dbReference>
<dbReference type="CDD" id="cd03713">
    <property type="entry name" value="EFG_mtEFG_C"/>
    <property type="match status" value="1"/>
</dbReference>
<dbReference type="EMBL" id="PETL01000177">
    <property type="protein sequence ID" value="PIV64164.1"/>
    <property type="molecule type" value="Genomic_DNA"/>
</dbReference>
<dbReference type="GO" id="GO:0005737">
    <property type="term" value="C:cytoplasm"/>
    <property type="evidence" value="ECO:0007669"/>
    <property type="project" value="UniProtKB-SubCell"/>
</dbReference>
<dbReference type="SUPFAM" id="SSF54211">
    <property type="entry name" value="Ribosomal protein S5 domain 2-like"/>
    <property type="match status" value="1"/>
</dbReference>
<feature type="binding site" evidence="6">
    <location>
        <begin position="81"/>
        <end position="85"/>
    </location>
    <ligand>
        <name>GTP</name>
        <dbReference type="ChEBI" id="CHEBI:37565"/>
    </ligand>
</feature>
<dbReference type="InterPro" id="IPR041095">
    <property type="entry name" value="EFG_II"/>
</dbReference>
<dbReference type="Gene3D" id="3.30.70.240">
    <property type="match status" value="1"/>
</dbReference>
<comment type="function">
    <text evidence="6">Catalyzes the GTP-dependent ribosomal translocation step during translation elongation. During this step, the ribosome changes from the pre-translocational (PRE) to the post-translocational (POST) state as the newly formed A-site-bound peptidyl-tRNA and P-site-bound deacylated tRNA move to the P and E sites, respectively. Catalyzes the coordinated movement of the two tRNA molecules, the mRNA and conformational changes in the ribosome.</text>
</comment>
<dbReference type="Pfam" id="PF00679">
    <property type="entry name" value="EFG_C"/>
    <property type="match status" value="1"/>
</dbReference>
<dbReference type="Proteomes" id="UP000228886">
    <property type="component" value="Unassembled WGS sequence"/>
</dbReference>
<accession>A0A2M7E8Y2</accession>
<dbReference type="Gene3D" id="2.40.30.10">
    <property type="entry name" value="Translation factors"/>
    <property type="match status" value="1"/>
</dbReference>
<feature type="domain" description="Tr-type G" evidence="8">
    <location>
        <begin position="8"/>
        <end position="282"/>
    </location>
</feature>
<dbReference type="PROSITE" id="PS00301">
    <property type="entry name" value="G_TR_1"/>
    <property type="match status" value="1"/>
</dbReference>
<dbReference type="PANTHER" id="PTHR43261">
    <property type="entry name" value="TRANSLATION ELONGATION FACTOR G-RELATED"/>
    <property type="match status" value="1"/>
</dbReference>
<dbReference type="PRINTS" id="PR00315">
    <property type="entry name" value="ELONGATNFCT"/>
</dbReference>
<dbReference type="InterPro" id="IPR047872">
    <property type="entry name" value="EFG_IV"/>
</dbReference>
<comment type="similarity">
    <text evidence="1 6">Belongs to the TRAFAC class translation factor GTPase superfamily. Classic translation factor GTPase family. EF-G/EF-2 subfamily.</text>
</comment>
<dbReference type="InterPro" id="IPR035647">
    <property type="entry name" value="EFG_III/V"/>
</dbReference>
<dbReference type="HAMAP" id="MF_00054_B">
    <property type="entry name" value="EF_G_EF_2_B"/>
    <property type="match status" value="1"/>
</dbReference>
<name>A0A2M7E8Y2_9BACT</name>
<dbReference type="Gene3D" id="3.30.70.870">
    <property type="entry name" value="Elongation Factor G (Translational Gtpase), domain 3"/>
    <property type="match status" value="1"/>
</dbReference>
<feature type="binding site" evidence="6">
    <location>
        <begin position="17"/>
        <end position="24"/>
    </location>
    <ligand>
        <name>GTP</name>
        <dbReference type="ChEBI" id="CHEBI:37565"/>
    </ligand>
</feature>
<dbReference type="InterPro" id="IPR053905">
    <property type="entry name" value="EF-G-like_DII"/>
</dbReference>
<evidence type="ECO:0000256" key="3">
    <source>
        <dbReference type="ARBA" id="ARBA00022768"/>
    </source>
</evidence>
<dbReference type="InterPro" id="IPR000795">
    <property type="entry name" value="T_Tr_GTP-bd_dom"/>
</dbReference>
<dbReference type="SUPFAM" id="SSF50447">
    <property type="entry name" value="Translation proteins"/>
    <property type="match status" value="1"/>
</dbReference>
<keyword evidence="2 6" id="KW-0547">Nucleotide-binding</keyword>
<evidence type="ECO:0000313" key="10">
    <source>
        <dbReference type="Proteomes" id="UP000228886"/>
    </source>
</evidence>
<dbReference type="Pfam" id="PF03764">
    <property type="entry name" value="EFG_IV"/>
    <property type="match status" value="1"/>
</dbReference>
<dbReference type="FunFam" id="2.40.30.10:FF:000006">
    <property type="entry name" value="Elongation factor G"/>
    <property type="match status" value="1"/>
</dbReference>
<dbReference type="Pfam" id="PF14492">
    <property type="entry name" value="EFG_III"/>
    <property type="match status" value="1"/>
</dbReference>
<reference evidence="10" key="1">
    <citation type="submission" date="2017-09" db="EMBL/GenBank/DDBJ databases">
        <title>Depth-based differentiation of microbial function through sediment-hosted aquifers and enrichment of novel symbionts in the deep terrestrial subsurface.</title>
        <authorList>
            <person name="Probst A.J."/>
            <person name="Ladd B."/>
            <person name="Jarett J.K."/>
            <person name="Geller-Mcgrath D.E."/>
            <person name="Sieber C.M.K."/>
            <person name="Emerson J.B."/>
            <person name="Anantharaman K."/>
            <person name="Thomas B.C."/>
            <person name="Malmstrom R."/>
            <person name="Stieglmeier M."/>
            <person name="Klingl A."/>
            <person name="Woyke T."/>
            <person name="Ryan C.M."/>
            <person name="Banfield J.F."/>
        </authorList>
    </citation>
    <scope>NUCLEOTIDE SEQUENCE [LARGE SCALE GENOMIC DNA]</scope>
</reference>
<sequence>MKTEYSLSRTRNIGLIAHIDAGKTTTTERILYYTGKIYRLGDVDEGTTAMDWMEQEKERGITITSAATTCFWKDYRLNLIDTPGHIDFTAEVERSLRVLDGAISIFCAVGGVQAQSETVWFQARRYDVPRIAYINKMDRIGADFFGTIEMMRSRLLANPLILQIPIGSEKNFLGIVDLVEERAIIYKQDDMMHFETSPIPFDLEMKAKEYRQKLIEQLAERDANLMQRYLDNRRISPEMLKKAIRKETLKGKILPVFCGSSLKNKGIQLLLDGVCDFLPSPLEKPSIQGINPVTNLKEERKTSDEEKFAGLIFKTLNQPCIGKLAYIRTYSGSLKSSSYIYNGNKRETERVLRLLRVHANKFEDLKEIHAGEIAAIIGLKFTTTGDTLCSEDFPILLERIHFPIPVVSVAIEPKTKSDQEKIGFSLAKLAEEDPTFKVKVDRETGQTIISTMGELHLEVLIDRLVREFKVEARIGKPEVAYRETSTRTATGEAKFIKQTGGKGQYGHVQLEIEPVKLTDIADPQWKENLEFENKMRGDAIPHQFISAIRKGTAKAMECGELGGFPVLSLKVSLLGGSSHPVDSSELAFEIAAAMAFKDAYRKSKPIILEPIMKIEIITPEEFMGEVIGDLNSRRGRIEKTEIRGRNIAVGGFAPLASLFGYATALRSITQGRASYSMEPSRYEMVPKSVREKLIVK</sequence>
<comment type="caution">
    <text evidence="9">The sequence shown here is derived from an EMBL/GenBank/DDBJ whole genome shotgun (WGS) entry which is preliminary data.</text>
</comment>
<dbReference type="FunFam" id="3.30.70.240:FF:000001">
    <property type="entry name" value="Elongation factor G"/>
    <property type="match status" value="1"/>
</dbReference>
<dbReference type="SUPFAM" id="SSF54980">
    <property type="entry name" value="EF-G C-terminal domain-like"/>
    <property type="match status" value="2"/>
</dbReference>
<dbReference type="AlphaFoldDB" id="A0A2M7E8Y2"/>
<dbReference type="InterPro" id="IPR005517">
    <property type="entry name" value="Transl_elong_EFG/EF2_IV"/>
</dbReference>
<evidence type="ECO:0000256" key="1">
    <source>
        <dbReference type="ARBA" id="ARBA00005870"/>
    </source>
</evidence>
<comment type="subcellular location">
    <subcellularLocation>
        <location evidence="6">Cytoplasm</location>
    </subcellularLocation>
</comment>
<feature type="binding site" evidence="6">
    <location>
        <begin position="135"/>
        <end position="138"/>
    </location>
    <ligand>
        <name>GTP</name>
        <dbReference type="ChEBI" id="CHEBI:37565"/>
    </ligand>
</feature>
<organism evidence="9 10">
    <name type="scientific">bacterium (Candidatus Ratteibacteria) CG01_land_8_20_14_3_00_40_19</name>
    <dbReference type="NCBI Taxonomy" id="2014290"/>
    <lineage>
        <taxon>Bacteria</taxon>
        <taxon>Candidatus Ratteibacteria</taxon>
    </lineage>
</organism>
<keyword evidence="3 6" id="KW-0251">Elongation factor</keyword>
<proteinExistence type="inferred from homology"/>
<gene>
    <name evidence="6 9" type="primary">fusA</name>
    <name evidence="9" type="ORF">COS11_03655</name>
</gene>
<evidence type="ECO:0000256" key="4">
    <source>
        <dbReference type="ARBA" id="ARBA00022917"/>
    </source>
</evidence>
<dbReference type="InterPro" id="IPR014721">
    <property type="entry name" value="Ribsml_uS5_D2-typ_fold_subgr"/>
</dbReference>
<dbReference type="InterPro" id="IPR000640">
    <property type="entry name" value="EFG_V-like"/>
</dbReference>
<dbReference type="SMART" id="SM00889">
    <property type="entry name" value="EFG_IV"/>
    <property type="match status" value="1"/>
</dbReference>
<dbReference type="InterPro" id="IPR031157">
    <property type="entry name" value="G_TR_CS"/>
</dbReference>